<gene>
    <name evidence="3" type="ORF">J4051_04230</name>
</gene>
<dbReference type="InterPro" id="IPR011250">
    <property type="entry name" value="OMP/PagP_B-barrel"/>
</dbReference>
<feature type="chain" id="PRO_5045559211" evidence="1">
    <location>
        <begin position="26"/>
        <end position="222"/>
    </location>
</feature>
<proteinExistence type="predicted"/>
<feature type="domain" description="Outer membrane protein beta-barrel" evidence="2">
    <location>
        <begin position="24"/>
        <end position="196"/>
    </location>
</feature>
<reference evidence="3 4" key="1">
    <citation type="submission" date="2021-03" db="EMBL/GenBank/DDBJ databases">
        <title>Gelidibacter sp. nov., isolated from costal sediment.</title>
        <authorList>
            <person name="Lun K.-Y."/>
        </authorList>
    </citation>
    <scope>NUCLEOTIDE SEQUENCE [LARGE SCALE GENOMIC DNA]</scope>
    <source>
        <strain evidence="3 4">DF109</strain>
    </source>
</reference>
<keyword evidence="1" id="KW-0732">Signal</keyword>
<dbReference type="Pfam" id="PF13568">
    <property type="entry name" value="OMP_b-brl_2"/>
    <property type="match status" value="1"/>
</dbReference>
<evidence type="ECO:0000313" key="4">
    <source>
        <dbReference type="Proteomes" id="UP000681315"/>
    </source>
</evidence>
<sequence>MNDSKNKFKFLGLACIFSLSFAVNAQDFTYGAKAGLNIAKLKFSDNTDLESLLGVHIGLFGNYAVTEKFAIQPELFFSTGGTKWSYSYINASNNAEVEMRSSMGAVNEVSGKIKTSYITLPVMLQYKIINHLYVEAGPQYNFLLSIKESVDGGSDEDIKEYYKTGTFAFGVGVGYDLSTFAPGLKLGVRYTGDLSDMNKEEVGAGNIKSNMFQVGVTYAFSK</sequence>
<accession>A0ABS3SP37</accession>
<dbReference type="RefSeq" id="WP_208232609.1">
    <property type="nucleotide sequence ID" value="NZ_JAGEVG010000003.1"/>
</dbReference>
<dbReference type="SUPFAM" id="SSF56925">
    <property type="entry name" value="OMPA-like"/>
    <property type="match status" value="1"/>
</dbReference>
<feature type="signal peptide" evidence="1">
    <location>
        <begin position="1"/>
        <end position="25"/>
    </location>
</feature>
<name>A0ABS3SP37_9FLAO</name>
<protein>
    <submittedName>
        <fullName evidence="3">PorT family protein</fullName>
    </submittedName>
</protein>
<evidence type="ECO:0000256" key="1">
    <source>
        <dbReference type="SAM" id="SignalP"/>
    </source>
</evidence>
<dbReference type="Proteomes" id="UP000681315">
    <property type="component" value="Unassembled WGS sequence"/>
</dbReference>
<evidence type="ECO:0000259" key="2">
    <source>
        <dbReference type="Pfam" id="PF13568"/>
    </source>
</evidence>
<dbReference type="InterPro" id="IPR025665">
    <property type="entry name" value="Beta-barrel_OMP_2"/>
</dbReference>
<organism evidence="3 4">
    <name type="scientific">Gelidibacter pelagius</name>
    <dbReference type="NCBI Taxonomy" id="2819985"/>
    <lineage>
        <taxon>Bacteria</taxon>
        <taxon>Pseudomonadati</taxon>
        <taxon>Bacteroidota</taxon>
        <taxon>Flavobacteriia</taxon>
        <taxon>Flavobacteriales</taxon>
        <taxon>Flavobacteriaceae</taxon>
        <taxon>Gelidibacter</taxon>
    </lineage>
</organism>
<comment type="caution">
    <text evidence="3">The sequence shown here is derived from an EMBL/GenBank/DDBJ whole genome shotgun (WGS) entry which is preliminary data.</text>
</comment>
<dbReference type="Gene3D" id="2.40.160.20">
    <property type="match status" value="1"/>
</dbReference>
<keyword evidence="4" id="KW-1185">Reference proteome</keyword>
<evidence type="ECO:0000313" key="3">
    <source>
        <dbReference type="EMBL" id="MBO3097464.1"/>
    </source>
</evidence>
<dbReference type="EMBL" id="JAGEVG010000003">
    <property type="protein sequence ID" value="MBO3097464.1"/>
    <property type="molecule type" value="Genomic_DNA"/>
</dbReference>